<proteinExistence type="predicted"/>
<evidence type="ECO:0000313" key="2">
    <source>
        <dbReference type="Proteomes" id="UP000239539"/>
    </source>
</evidence>
<name>A0ABX5CL66_9ALTE</name>
<protein>
    <submittedName>
        <fullName evidence="1">Uncharacterized protein</fullName>
    </submittedName>
</protein>
<organism evidence="1 2">
    <name type="scientific">Alteromonas gracilis</name>
    <dbReference type="NCBI Taxonomy" id="1479524"/>
    <lineage>
        <taxon>Bacteria</taxon>
        <taxon>Pseudomonadati</taxon>
        <taxon>Pseudomonadota</taxon>
        <taxon>Gammaproteobacteria</taxon>
        <taxon>Alteromonadales</taxon>
        <taxon>Alteromonadaceae</taxon>
        <taxon>Alteromonas/Salinimonas group</taxon>
        <taxon>Alteromonas</taxon>
    </lineage>
</organism>
<evidence type="ECO:0000313" key="1">
    <source>
        <dbReference type="EMBL" id="PRO68317.1"/>
    </source>
</evidence>
<dbReference type="RefSeq" id="WP_105932024.1">
    <property type="nucleotide sequence ID" value="NZ_BTGH01000001.1"/>
</dbReference>
<reference evidence="2" key="1">
    <citation type="journal article" date="2020" name="Int. J. Syst. Evol. Microbiol.">
        <title>Alteromonas alba sp. nov., a marine bacterium isolated from the seawater of the West Pacific Ocean.</title>
        <authorList>
            <person name="Sun C."/>
            <person name="Wu Y.-H."/>
            <person name="Xamxidin M."/>
            <person name="Cheng H."/>
            <person name="Xu X.-W."/>
        </authorList>
    </citation>
    <scope>NUCLEOTIDE SEQUENCE [LARGE SCALE GENOMIC DNA]</scope>
    <source>
        <strain evidence="2">9a2</strain>
    </source>
</reference>
<sequence>MTQAQSTTHLSCFIEAIALAKHTKCASRDDLQALLQQKGYEEIVALNTAEELEPQLPIAS</sequence>
<gene>
    <name evidence="1" type="ORF">C6Y39_14925</name>
</gene>
<keyword evidence="2" id="KW-1185">Reference proteome</keyword>
<comment type="caution">
    <text evidence="1">The sequence shown here is derived from an EMBL/GenBank/DDBJ whole genome shotgun (WGS) entry which is preliminary data.</text>
</comment>
<accession>A0ABX5CL66</accession>
<dbReference type="EMBL" id="PVNO01000027">
    <property type="protein sequence ID" value="PRO68317.1"/>
    <property type="molecule type" value="Genomic_DNA"/>
</dbReference>
<dbReference type="Proteomes" id="UP000239539">
    <property type="component" value="Unassembled WGS sequence"/>
</dbReference>